<dbReference type="GO" id="GO:0004722">
    <property type="term" value="F:protein serine/threonine phosphatase activity"/>
    <property type="evidence" value="ECO:0007669"/>
    <property type="project" value="UniProtKB-EC"/>
</dbReference>
<keyword evidence="2" id="KW-0479">Metal-binding</keyword>
<dbReference type="PROSITE" id="PS01032">
    <property type="entry name" value="PPM_1"/>
    <property type="match status" value="1"/>
</dbReference>
<gene>
    <name evidence="8" type="ORF">QTG54_000071</name>
</gene>
<evidence type="ECO:0000256" key="1">
    <source>
        <dbReference type="ARBA" id="ARBA00004170"/>
    </source>
</evidence>
<dbReference type="EC" id="3.1.3.16" evidence="8"/>
<protein>
    <submittedName>
        <fullName evidence="8">Protein-serine/threonine phosphatase, PP2C family</fullName>
        <ecNumber evidence="8">3.1.3.16</ecNumber>
    </submittedName>
</protein>
<dbReference type="SMART" id="SM00332">
    <property type="entry name" value="PP2Cc"/>
    <property type="match status" value="1"/>
</dbReference>
<accession>A0AAD8YMT8</accession>
<dbReference type="AlphaFoldDB" id="A0AAD8YMT8"/>
<dbReference type="GO" id="GO:0016020">
    <property type="term" value="C:membrane"/>
    <property type="evidence" value="ECO:0007669"/>
    <property type="project" value="UniProtKB-SubCell"/>
</dbReference>
<reference evidence="8" key="1">
    <citation type="submission" date="2023-06" db="EMBL/GenBank/DDBJ databases">
        <title>Survivors Of The Sea: Transcriptome response of Skeletonema marinoi to long-term dormancy.</title>
        <authorList>
            <person name="Pinder M.I.M."/>
            <person name="Kourtchenko O."/>
            <person name="Robertson E.K."/>
            <person name="Larsson T."/>
            <person name="Maumus F."/>
            <person name="Osuna-Cruz C.M."/>
            <person name="Vancaester E."/>
            <person name="Stenow R."/>
            <person name="Vandepoele K."/>
            <person name="Ploug H."/>
            <person name="Bruchert V."/>
            <person name="Godhe A."/>
            <person name="Topel M."/>
        </authorList>
    </citation>
    <scope>NUCLEOTIDE SEQUENCE</scope>
    <source>
        <strain evidence="8">R05AC</strain>
    </source>
</reference>
<dbReference type="PROSITE" id="PS51746">
    <property type="entry name" value="PPM_2"/>
    <property type="match status" value="1"/>
</dbReference>
<organism evidence="8 9">
    <name type="scientific">Skeletonema marinoi</name>
    <dbReference type="NCBI Taxonomy" id="267567"/>
    <lineage>
        <taxon>Eukaryota</taxon>
        <taxon>Sar</taxon>
        <taxon>Stramenopiles</taxon>
        <taxon>Ochrophyta</taxon>
        <taxon>Bacillariophyta</taxon>
        <taxon>Coscinodiscophyceae</taxon>
        <taxon>Thalassiosirophycidae</taxon>
        <taxon>Thalassiosirales</taxon>
        <taxon>Skeletonemataceae</taxon>
        <taxon>Skeletonema</taxon>
        <taxon>Skeletonema marinoi-dohrnii complex</taxon>
    </lineage>
</organism>
<comment type="subcellular location">
    <subcellularLocation>
        <location evidence="1">Membrane</location>
        <topology evidence="1">Peripheral membrane protein</topology>
    </subcellularLocation>
</comment>
<dbReference type="InterPro" id="IPR000222">
    <property type="entry name" value="PP2C_BS"/>
</dbReference>
<evidence type="ECO:0000256" key="6">
    <source>
        <dbReference type="SAM" id="MobiDB-lite"/>
    </source>
</evidence>
<name>A0AAD8YMT8_9STRA</name>
<dbReference type="PANTHER" id="PTHR47992">
    <property type="entry name" value="PROTEIN PHOSPHATASE"/>
    <property type="match status" value="1"/>
</dbReference>
<evidence type="ECO:0000256" key="4">
    <source>
        <dbReference type="ARBA" id="ARBA00022912"/>
    </source>
</evidence>
<dbReference type="Gene3D" id="3.60.40.10">
    <property type="entry name" value="PPM-type phosphatase domain"/>
    <property type="match status" value="1"/>
</dbReference>
<evidence type="ECO:0000256" key="2">
    <source>
        <dbReference type="ARBA" id="ARBA00022723"/>
    </source>
</evidence>
<dbReference type="EMBL" id="JATAAI010000001">
    <property type="protein sequence ID" value="KAK1748132.1"/>
    <property type="molecule type" value="Genomic_DNA"/>
</dbReference>
<dbReference type="SUPFAM" id="SSF81606">
    <property type="entry name" value="PP2C-like"/>
    <property type="match status" value="1"/>
</dbReference>
<dbReference type="InterPro" id="IPR036457">
    <property type="entry name" value="PPM-type-like_dom_sf"/>
</dbReference>
<dbReference type="InterPro" id="IPR015655">
    <property type="entry name" value="PP2C"/>
</dbReference>
<feature type="compositionally biased region" description="Basic and acidic residues" evidence="6">
    <location>
        <begin position="25"/>
        <end position="43"/>
    </location>
</feature>
<evidence type="ECO:0000256" key="5">
    <source>
        <dbReference type="RuleBase" id="RU003465"/>
    </source>
</evidence>
<keyword evidence="3 5" id="KW-0378">Hydrolase</keyword>
<feature type="domain" description="PPM-type phosphatase" evidence="7">
    <location>
        <begin position="107"/>
        <end position="471"/>
    </location>
</feature>
<dbReference type="InterPro" id="IPR001932">
    <property type="entry name" value="PPM-type_phosphatase-like_dom"/>
</dbReference>
<evidence type="ECO:0000259" key="7">
    <source>
        <dbReference type="PROSITE" id="PS51746"/>
    </source>
</evidence>
<keyword evidence="4 5" id="KW-0904">Protein phosphatase</keyword>
<dbReference type="CDD" id="cd00143">
    <property type="entry name" value="PP2Cc"/>
    <property type="match status" value="1"/>
</dbReference>
<dbReference type="GO" id="GO:0046872">
    <property type="term" value="F:metal ion binding"/>
    <property type="evidence" value="ECO:0007669"/>
    <property type="project" value="UniProtKB-KW"/>
</dbReference>
<comment type="caution">
    <text evidence="8">The sequence shown here is derived from an EMBL/GenBank/DDBJ whole genome shotgun (WGS) entry which is preliminary data.</text>
</comment>
<dbReference type="Proteomes" id="UP001224775">
    <property type="component" value="Unassembled WGS sequence"/>
</dbReference>
<feature type="region of interest" description="Disordered" evidence="6">
    <location>
        <begin position="489"/>
        <end position="512"/>
    </location>
</feature>
<dbReference type="Pfam" id="PF00481">
    <property type="entry name" value="PP2C"/>
    <property type="match status" value="2"/>
</dbReference>
<feature type="region of interest" description="Disordered" evidence="6">
    <location>
        <begin position="1"/>
        <end position="67"/>
    </location>
</feature>
<evidence type="ECO:0000256" key="3">
    <source>
        <dbReference type="ARBA" id="ARBA00022801"/>
    </source>
</evidence>
<keyword evidence="9" id="KW-1185">Reference proteome</keyword>
<proteinExistence type="inferred from homology"/>
<comment type="similarity">
    <text evidence="5">Belongs to the PP2C family.</text>
</comment>
<evidence type="ECO:0000313" key="8">
    <source>
        <dbReference type="EMBL" id="KAK1748132.1"/>
    </source>
</evidence>
<sequence length="512" mass="56462">MGCTQSTQQHEEDLSVTERVMGGRRGIDKSERIHSKSEKEKIAAKRSKALAQAAGAGNNDKTPPKLNDAGHLVAEEVVKRVMGSVQSKETILGDVKSGNGEDLIRVRYAALTQRGYYPDDPHKENQDDYYICGSKFGAGEGDAFFAVFDGHGDKGHDCARFAKKRLPSILAAKIKKQRAALNAKKIKTMTENKQEKPKNAFHPSSWPYLDEKQYKDVCRQAHIQCNNELHDEKKVKDFLSGTTAISVGFHAGRMTVSNVGDSRAVLGYRVGGVGLEGTPAEEEKKEISSEGDSELVDATGVKYEPGSIIAIPLSDDQTPYRRDERTRLEKAGARIRTIDQLEGRKPIDENVDDFNLGVDIDEEGDMPRVYCQDHDYPGTAFSRSLGDSIAEDIGVNGEPEILTKRVTKGDEILVIASDGVFEFLTNQRMIDICAACDDPLHACTKLLEASYEQWLNYELRTDDITCIVLFLQSGKADDIAEVSRIMNKAQNGPKSPKMKTISSGLEQLDSKA</sequence>
<evidence type="ECO:0000313" key="9">
    <source>
        <dbReference type="Proteomes" id="UP001224775"/>
    </source>
</evidence>